<evidence type="ECO:0000313" key="2">
    <source>
        <dbReference type="Proteomes" id="UP000789920"/>
    </source>
</evidence>
<feature type="non-terminal residue" evidence="1">
    <location>
        <position position="100"/>
    </location>
</feature>
<evidence type="ECO:0000313" key="1">
    <source>
        <dbReference type="EMBL" id="CAG8821490.1"/>
    </source>
</evidence>
<name>A0ACA9S2F6_9GLOM</name>
<accession>A0ACA9S2F6</accession>
<dbReference type="EMBL" id="CAJVQC010084939">
    <property type="protein sequence ID" value="CAG8821490.1"/>
    <property type="molecule type" value="Genomic_DNA"/>
</dbReference>
<dbReference type="Proteomes" id="UP000789920">
    <property type="component" value="Unassembled WGS sequence"/>
</dbReference>
<comment type="caution">
    <text evidence="1">The sequence shown here is derived from an EMBL/GenBank/DDBJ whole genome shotgun (WGS) entry which is preliminary data.</text>
</comment>
<keyword evidence="2" id="KW-1185">Reference proteome</keyword>
<protein>
    <submittedName>
        <fullName evidence="1">10828_t:CDS:1</fullName>
    </submittedName>
</protein>
<proteinExistence type="predicted"/>
<reference evidence="1" key="1">
    <citation type="submission" date="2021-06" db="EMBL/GenBank/DDBJ databases">
        <authorList>
            <person name="Kallberg Y."/>
            <person name="Tangrot J."/>
            <person name="Rosling A."/>
        </authorList>
    </citation>
    <scope>NUCLEOTIDE SEQUENCE</scope>
    <source>
        <strain evidence="1">MA461A</strain>
    </source>
</reference>
<organism evidence="1 2">
    <name type="scientific">Racocetra persica</name>
    <dbReference type="NCBI Taxonomy" id="160502"/>
    <lineage>
        <taxon>Eukaryota</taxon>
        <taxon>Fungi</taxon>
        <taxon>Fungi incertae sedis</taxon>
        <taxon>Mucoromycota</taxon>
        <taxon>Glomeromycotina</taxon>
        <taxon>Glomeromycetes</taxon>
        <taxon>Diversisporales</taxon>
        <taxon>Gigasporaceae</taxon>
        <taxon>Racocetra</taxon>
    </lineage>
</organism>
<gene>
    <name evidence="1" type="ORF">RPERSI_LOCUS25596</name>
</gene>
<sequence>MEKKIDFKLTKDDSENASTSRIRPINLERRKSQLSIEYRTLSIKLEESRTKTLEENDKDPRIKKELEIDFHKLSLHELGLRFNTDTSSGLNFEIATQRLQ</sequence>